<feature type="compositionally biased region" description="Basic and acidic residues" evidence="1">
    <location>
        <begin position="148"/>
        <end position="177"/>
    </location>
</feature>
<feature type="chain" id="PRO_5047256984" evidence="2">
    <location>
        <begin position="24"/>
        <end position="298"/>
    </location>
</feature>
<evidence type="ECO:0000313" key="5">
    <source>
        <dbReference type="Proteomes" id="UP001169006"/>
    </source>
</evidence>
<dbReference type="Proteomes" id="UP001169006">
    <property type="component" value="Unassembled WGS sequence"/>
</dbReference>
<gene>
    <name evidence="4" type="ORF">Q2T52_18825</name>
</gene>
<comment type="caution">
    <text evidence="4">The sequence shown here is derived from an EMBL/GenBank/DDBJ whole genome shotgun (WGS) entry which is preliminary data.</text>
</comment>
<evidence type="ECO:0000313" key="4">
    <source>
        <dbReference type="EMBL" id="MDO1584142.1"/>
    </source>
</evidence>
<dbReference type="PRINTS" id="PR01217">
    <property type="entry name" value="PRICHEXTENSN"/>
</dbReference>
<feature type="compositionally biased region" description="Pro residues" evidence="1">
    <location>
        <begin position="233"/>
        <end position="260"/>
    </location>
</feature>
<organism evidence="4 5">
    <name type="scientific">Rhizobium oryzicola</name>
    <dbReference type="NCBI Taxonomy" id="1232668"/>
    <lineage>
        <taxon>Bacteria</taxon>
        <taxon>Pseudomonadati</taxon>
        <taxon>Pseudomonadota</taxon>
        <taxon>Alphaproteobacteria</taxon>
        <taxon>Hyphomicrobiales</taxon>
        <taxon>Rhizobiaceae</taxon>
        <taxon>Rhizobium/Agrobacterium group</taxon>
        <taxon>Rhizobium</taxon>
    </lineage>
</organism>
<reference evidence="4" key="1">
    <citation type="journal article" date="2015" name="Int. J. Syst. Evol. Microbiol.">
        <title>Rhizobium oryzicola sp. nov., potential plant-growth-promoting endophytic bacteria isolated from rice roots.</title>
        <authorList>
            <person name="Zhang X.X."/>
            <person name="Gao J.S."/>
            <person name="Cao Y.H."/>
            <person name="Sheirdil R.A."/>
            <person name="Wang X.C."/>
            <person name="Zhang L."/>
        </authorList>
    </citation>
    <scope>NUCLEOTIDE SEQUENCE</scope>
    <source>
        <strain evidence="4">05753</strain>
    </source>
</reference>
<keyword evidence="5" id="KW-1185">Reference proteome</keyword>
<feature type="compositionally biased region" description="Pro residues" evidence="1">
    <location>
        <begin position="179"/>
        <end position="194"/>
    </location>
</feature>
<feature type="domain" description="SH3b" evidence="3">
    <location>
        <begin position="22"/>
        <end position="87"/>
    </location>
</feature>
<reference evidence="4" key="2">
    <citation type="submission" date="2023-07" db="EMBL/GenBank/DDBJ databases">
        <authorList>
            <person name="Sun H."/>
        </authorList>
    </citation>
    <scope>NUCLEOTIDE SEQUENCE</scope>
    <source>
        <strain evidence="4">05753</strain>
    </source>
</reference>
<accession>A0ABT8T0I9</accession>
<protein>
    <submittedName>
        <fullName evidence="4">SH3 domain-containing protein</fullName>
    </submittedName>
</protein>
<dbReference type="Gene3D" id="2.30.30.40">
    <property type="entry name" value="SH3 Domains"/>
    <property type="match status" value="1"/>
</dbReference>
<dbReference type="InterPro" id="IPR003646">
    <property type="entry name" value="SH3-like_bac-type"/>
</dbReference>
<feature type="signal peptide" evidence="2">
    <location>
        <begin position="1"/>
        <end position="23"/>
    </location>
</feature>
<keyword evidence="2" id="KW-0732">Signal</keyword>
<evidence type="ECO:0000256" key="2">
    <source>
        <dbReference type="SAM" id="SignalP"/>
    </source>
</evidence>
<dbReference type="Pfam" id="PF08239">
    <property type="entry name" value="SH3_3"/>
    <property type="match status" value="1"/>
</dbReference>
<evidence type="ECO:0000256" key="1">
    <source>
        <dbReference type="SAM" id="MobiDB-lite"/>
    </source>
</evidence>
<proteinExistence type="predicted"/>
<evidence type="ECO:0000259" key="3">
    <source>
        <dbReference type="PROSITE" id="PS51781"/>
    </source>
</evidence>
<sequence length="298" mass="34431">MKHFLVQAAAVSALLLAPSIAAAAANGYATANVNMRSGPSTRYPAVVVVPAGAPITIYGCLSNVNWCDVSFSRGRGWVSGNYIQTTYRQNRVYVAPEYYRPLGIPTITFDVDTYWNRYYRDRDFYSERGRWRSWDYRRDVPPPPPPRWEGREPDPVWRRDRDRYDNRSWDNDYDRRPPPPRYDPPPPRYDNPPPRYEDRRPPSDWQRPPQQDRRPPPSDWQRPPQQQPDRRPPPQFQPPPQAQPQQPPRLPPPPPPPAQPAPSRQLGVPSGVPQGTPTGCAPPQPCYYNQEHPREKSD</sequence>
<name>A0ABT8T0I9_9HYPH</name>
<dbReference type="EMBL" id="JAUKWQ010000006">
    <property type="protein sequence ID" value="MDO1584142.1"/>
    <property type="molecule type" value="Genomic_DNA"/>
</dbReference>
<dbReference type="RefSeq" id="WP_302078361.1">
    <property type="nucleotide sequence ID" value="NZ_JAUKWQ010000006.1"/>
</dbReference>
<dbReference type="PROSITE" id="PS51781">
    <property type="entry name" value="SH3B"/>
    <property type="match status" value="1"/>
</dbReference>
<feature type="region of interest" description="Disordered" evidence="1">
    <location>
        <begin position="142"/>
        <end position="298"/>
    </location>
</feature>